<dbReference type="RefSeq" id="WP_206659402.1">
    <property type="nucleotide sequence ID" value="NZ_CP071183.1"/>
</dbReference>
<gene>
    <name evidence="1" type="ORF">JZ786_24610</name>
</gene>
<protein>
    <submittedName>
        <fullName evidence="1">Uncharacterized protein</fullName>
    </submittedName>
</protein>
<evidence type="ECO:0000313" key="1">
    <source>
        <dbReference type="EMBL" id="QSO50101.1"/>
    </source>
</evidence>
<proteinExistence type="predicted"/>
<keyword evidence="2" id="KW-1185">Reference proteome</keyword>
<name>A0A9X7Z9V9_9BACL</name>
<geneLocation type="plasmid" evidence="1 2">
    <name>unnamed</name>
</geneLocation>
<organism evidence="1 2">
    <name type="scientific">Alicyclobacillus mengziensis</name>
    <dbReference type="NCBI Taxonomy" id="2931921"/>
    <lineage>
        <taxon>Bacteria</taxon>
        <taxon>Bacillati</taxon>
        <taxon>Bacillota</taxon>
        <taxon>Bacilli</taxon>
        <taxon>Bacillales</taxon>
        <taxon>Alicyclobacillaceae</taxon>
        <taxon>Alicyclobacillus</taxon>
    </lineage>
</organism>
<evidence type="ECO:0000313" key="2">
    <source>
        <dbReference type="Proteomes" id="UP000663505"/>
    </source>
</evidence>
<sequence length="91" mass="10350">MPLDLNEIRVKNIVENADWHELATIIEQHDKDGLAHFLSQVGATSSYAKTSFDCREDLLQELHVYCKKNKISKKLVINAALELFLLTNPKA</sequence>
<keyword evidence="1" id="KW-0614">Plasmid</keyword>
<dbReference type="KEGG" id="afx:JZ786_24610"/>
<accession>A0A9X7Z9V9</accession>
<reference evidence="1 2" key="1">
    <citation type="submission" date="2021-02" db="EMBL/GenBank/DDBJ databases">
        <title>Alicyclobacillus curvatus sp. nov. and Alicyclobacillus mengziensis sp. nov., two acidophilic bacteria isolated from acid mine drainage.</title>
        <authorList>
            <person name="Huang Y."/>
        </authorList>
    </citation>
    <scope>NUCLEOTIDE SEQUENCE [LARGE SCALE GENOMIC DNA]</scope>
    <source>
        <strain evidence="1 2">S30H14</strain>
        <plasmid evidence="1 2">unnamed</plasmid>
    </source>
</reference>
<dbReference type="Proteomes" id="UP000663505">
    <property type="component" value="Plasmid unnamed"/>
</dbReference>
<dbReference type="EMBL" id="CP071183">
    <property type="protein sequence ID" value="QSO50101.1"/>
    <property type="molecule type" value="Genomic_DNA"/>
</dbReference>
<dbReference type="AlphaFoldDB" id="A0A9X7Z9V9"/>